<keyword evidence="3" id="KW-1185">Reference proteome</keyword>
<feature type="compositionally biased region" description="Basic and acidic residues" evidence="1">
    <location>
        <begin position="1"/>
        <end position="22"/>
    </location>
</feature>
<feature type="compositionally biased region" description="Basic and acidic residues" evidence="1">
    <location>
        <begin position="44"/>
        <end position="63"/>
    </location>
</feature>
<sequence length="63" mass="6977">MGIFDEMKDKAGEFVDQAKEKFGGQGQDQGQEAPQEEQGGPQDMQDRAQEGFDNFRDKLPGQG</sequence>
<dbReference type="Proteomes" id="UP000294257">
    <property type="component" value="Unassembled WGS sequence"/>
</dbReference>
<evidence type="ECO:0008006" key="4">
    <source>
        <dbReference type="Google" id="ProtNLM"/>
    </source>
</evidence>
<feature type="compositionally biased region" description="Low complexity" evidence="1">
    <location>
        <begin position="28"/>
        <end position="43"/>
    </location>
</feature>
<evidence type="ECO:0000256" key="1">
    <source>
        <dbReference type="SAM" id="MobiDB-lite"/>
    </source>
</evidence>
<comment type="caution">
    <text evidence="2">The sequence shown here is derived from an EMBL/GenBank/DDBJ whole genome shotgun (WGS) entry which is preliminary data.</text>
</comment>
<dbReference type="RefSeq" id="WP_130342597.1">
    <property type="nucleotide sequence ID" value="NZ_SGWQ01000001.1"/>
</dbReference>
<proteinExistence type="predicted"/>
<evidence type="ECO:0000313" key="2">
    <source>
        <dbReference type="EMBL" id="RZS44990.1"/>
    </source>
</evidence>
<evidence type="ECO:0000313" key="3">
    <source>
        <dbReference type="Proteomes" id="UP000294257"/>
    </source>
</evidence>
<dbReference type="EMBL" id="SGWQ01000001">
    <property type="protein sequence ID" value="RZS44990.1"/>
    <property type="molecule type" value="Genomic_DNA"/>
</dbReference>
<dbReference type="AlphaFoldDB" id="A0A4Q7L7V5"/>
<reference evidence="2 3" key="1">
    <citation type="submission" date="2019-02" db="EMBL/GenBank/DDBJ databases">
        <title>Genomic Encyclopedia of Type Strains, Phase IV (KMG-IV): sequencing the most valuable type-strain genomes for metagenomic binning, comparative biology and taxonomic classification.</title>
        <authorList>
            <person name="Goeker M."/>
        </authorList>
    </citation>
    <scope>NUCLEOTIDE SEQUENCE [LARGE SCALE GENOMIC DNA]</scope>
    <source>
        <strain evidence="2 3">DSM 101727</strain>
    </source>
</reference>
<name>A0A4Q7L7V5_9PSEU</name>
<feature type="region of interest" description="Disordered" evidence="1">
    <location>
        <begin position="1"/>
        <end position="63"/>
    </location>
</feature>
<protein>
    <recommendedName>
        <fullName evidence="4">Antitoxin protein of toxin-antitoxin system</fullName>
    </recommendedName>
</protein>
<gene>
    <name evidence="2" type="ORF">EV193_101874</name>
</gene>
<accession>A0A4Q7L7V5</accession>
<organism evidence="2 3">
    <name type="scientific">Herbihabitans rhizosphaerae</name>
    <dbReference type="NCBI Taxonomy" id="1872711"/>
    <lineage>
        <taxon>Bacteria</taxon>
        <taxon>Bacillati</taxon>
        <taxon>Actinomycetota</taxon>
        <taxon>Actinomycetes</taxon>
        <taxon>Pseudonocardiales</taxon>
        <taxon>Pseudonocardiaceae</taxon>
        <taxon>Herbihabitans</taxon>
    </lineage>
</organism>